<organismHost>
    <name type="scientific">Lepidoptera</name>
    <name type="common">moths &amp; butterflies</name>
    <dbReference type="NCBI Taxonomy" id="7088"/>
</organismHost>
<dbReference type="SUPFAM" id="SSF50353">
    <property type="entry name" value="Cytokine"/>
    <property type="match status" value="1"/>
</dbReference>
<dbReference type="EMBL" id="DQ123841">
    <property type="protein sequence ID" value="AAZ38205.1"/>
    <property type="molecule type" value="Genomic_DNA"/>
</dbReference>
<accession>Q287N3</accession>
<dbReference type="Gene3D" id="2.80.10.50">
    <property type="match status" value="1"/>
</dbReference>
<sequence>MMLVFVLTLLTVSVVAVPLPSLTLPVVEGTQNHVHLFLNHWFLQMNTDGIINGSSTNDPEQTLWHRIALEEGILLRSSAHCNYLCINECGYGYSAVLPNSECLWSEIYDEHNYRFFFKQFGNRTAYLSLNLEGRLKRTVLLKKELLGSAVEQSHVLVKNYEKKDYNKTCKSVNKKKIGYVPMKTCKNPPRDGKKMRKDKRDSSILDELNVIERNDSNILINKMGRNILINKMGLGDDTLLTEMNNTLTAALNETLVDKMGKRQEITNEIPLLDKDDVVYIDGTTNNKTKEGAVKKNYYYHDEAKLSIQVFDEPVTKKPIAVKAKNFLNATHTELGQIINELVSNGNTTKNSTPFEAYTHRFMSLKICFTVTSN</sequence>
<dbReference type="OrthoDB" id="23683at10239"/>
<dbReference type="Pfam" id="PF00167">
    <property type="entry name" value="FGF"/>
    <property type="match status" value="1"/>
</dbReference>
<dbReference type="Proteomes" id="UP000204644">
    <property type="component" value="Segment"/>
</dbReference>
<dbReference type="GeneID" id="3974303"/>
<dbReference type="InterPro" id="IPR002209">
    <property type="entry name" value="Fibroblast_GF_fam"/>
</dbReference>
<reference evidence="2 3" key="2">
    <citation type="journal article" date="2006" name="J. Gen. Virol.">
        <title>Genome sequence of an enhancin gene-rich nucleopolyhedrovirus (NPV) from Agrotis segetum: collinearity with Spodoptera exigua multiple NPV.</title>
        <authorList>
            <person name="Jakubowska A.K."/>
            <person name="Peters S.A."/>
            <person name="Ziemnicka J."/>
            <person name="Vlak J.M."/>
            <person name="van Oers M.M."/>
        </authorList>
    </citation>
    <scope>NUCLEOTIDE SEQUENCE [LARGE SCALE GENOMIC DNA]</scope>
</reference>
<organism evidence="2 3">
    <name type="scientific">Agrotis segetum nuclear polyhedrosis virus</name>
    <name type="common">AsNPV</name>
    <dbReference type="NCBI Taxonomy" id="1962501"/>
    <lineage>
        <taxon>Viruses</taxon>
        <taxon>Viruses incertae sedis</taxon>
        <taxon>Naldaviricetes</taxon>
        <taxon>Lefavirales</taxon>
        <taxon>Baculoviridae</taxon>
        <taxon>Alphabaculovirus</taxon>
        <taxon>Alphabaculovirus agsegetum</taxon>
    </lineage>
</organism>
<name>Q287N3_NPVAS</name>
<dbReference type="KEGG" id="vg:3974303"/>
<keyword evidence="3" id="KW-1185">Reference proteome</keyword>
<dbReference type="CDD" id="cd23311">
    <property type="entry name" value="beta-trefoil_FGF_Bnl-like"/>
    <property type="match status" value="1"/>
</dbReference>
<proteinExistence type="inferred from homology"/>
<dbReference type="RefSeq" id="YP_529709.1">
    <property type="nucleotide sequence ID" value="NC_007921.1"/>
</dbReference>
<evidence type="ECO:0000256" key="1">
    <source>
        <dbReference type="ARBA" id="ARBA00007936"/>
    </source>
</evidence>
<dbReference type="GO" id="GO:0008083">
    <property type="term" value="F:growth factor activity"/>
    <property type="evidence" value="ECO:0007669"/>
    <property type="project" value="InterPro"/>
</dbReference>
<evidence type="ECO:0000313" key="2">
    <source>
        <dbReference type="EMBL" id="AAZ38205.1"/>
    </source>
</evidence>
<dbReference type="InterPro" id="IPR008996">
    <property type="entry name" value="IL1/FGF"/>
</dbReference>
<protein>
    <submittedName>
        <fullName evidence="2">FGF</fullName>
    </submittedName>
</protein>
<evidence type="ECO:0000313" key="3">
    <source>
        <dbReference type="Proteomes" id="UP000204644"/>
    </source>
</evidence>
<comment type="similarity">
    <text evidence="1">Belongs to the heparin-binding growth factors family.</text>
</comment>
<dbReference type="SMART" id="SM00442">
    <property type="entry name" value="FGF"/>
    <property type="match status" value="1"/>
</dbReference>
<reference evidence="3" key="1">
    <citation type="journal article" date="2005" name="J. Invertebr. Pathol.">
        <title>Molecular characterization of Agrotis segetum nucleopolyhedrovirus from Poland.</title>
        <authorList>
            <person name="Jakubowska A."/>
            <person name="van Oers M.M."/>
            <person name="Ziemnicka J."/>
            <person name="Lipa J.J."/>
            <person name="Vlak J.M."/>
        </authorList>
    </citation>
    <scope>NUCLEOTIDE SEQUENCE [LARGE SCALE GENOMIC DNA]</scope>
</reference>